<dbReference type="EMBL" id="VSRR010000647">
    <property type="protein sequence ID" value="MPC18106.1"/>
    <property type="molecule type" value="Genomic_DNA"/>
</dbReference>
<gene>
    <name evidence="1" type="ORF">E2C01_010980</name>
</gene>
<name>A0A5B7DAB6_PORTR</name>
<proteinExistence type="predicted"/>
<sequence length="104" mass="12472">MEEKDEEDKVSFKEIIQEQLKEEEENIAKKVVGVLKQKELLVREITKKSVLIFSLKENKVTYRPKREKEFISVKDLFKNLNDEERQNLEEVSKIHRMGPYRGSY</sequence>
<keyword evidence="2" id="KW-1185">Reference proteome</keyword>
<evidence type="ECO:0000313" key="2">
    <source>
        <dbReference type="Proteomes" id="UP000324222"/>
    </source>
</evidence>
<organism evidence="1 2">
    <name type="scientific">Portunus trituberculatus</name>
    <name type="common">Swimming crab</name>
    <name type="synonym">Neptunus trituberculatus</name>
    <dbReference type="NCBI Taxonomy" id="210409"/>
    <lineage>
        <taxon>Eukaryota</taxon>
        <taxon>Metazoa</taxon>
        <taxon>Ecdysozoa</taxon>
        <taxon>Arthropoda</taxon>
        <taxon>Crustacea</taxon>
        <taxon>Multicrustacea</taxon>
        <taxon>Malacostraca</taxon>
        <taxon>Eumalacostraca</taxon>
        <taxon>Eucarida</taxon>
        <taxon>Decapoda</taxon>
        <taxon>Pleocyemata</taxon>
        <taxon>Brachyura</taxon>
        <taxon>Eubrachyura</taxon>
        <taxon>Portunoidea</taxon>
        <taxon>Portunidae</taxon>
        <taxon>Portuninae</taxon>
        <taxon>Portunus</taxon>
    </lineage>
</organism>
<dbReference type="Proteomes" id="UP000324222">
    <property type="component" value="Unassembled WGS sequence"/>
</dbReference>
<reference evidence="1 2" key="1">
    <citation type="submission" date="2019-05" db="EMBL/GenBank/DDBJ databases">
        <title>Another draft genome of Portunus trituberculatus and its Hox gene families provides insights of decapod evolution.</title>
        <authorList>
            <person name="Jeong J.-H."/>
            <person name="Song I."/>
            <person name="Kim S."/>
            <person name="Choi T."/>
            <person name="Kim D."/>
            <person name="Ryu S."/>
            <person name="Kim W."/>
        </authorList>
    </citation>
    <scope>NUCLEOTIDE SEQUENCE [LARGE SCALE GENOMIC DNA]</scope>
    <source>
        <tissue evidence="1">Muscle</tissue>
    </source>
</reference>
<protein>
    <submittedName>
        <fullName evidence="1">Uncharacterized protein</fullName>
    </submittedName>
</protein>
<dbReference type="AlphaFoldDB" id="A0A5B7DAB6"/>
<evidence type="ECO:0000313" key="1">
    <source>
        <dbReference type="EMBL" id="MPC18106.1"/>
    </source>
</evidence>
<accession>A0A5B7DAB6</accession>
<comment type="caution">
    <text evidence="1">The sequence shown here is derived from an EMBL/GenBank/DDBJ whole genome shotgun (WGS) entry which is preliminary data.</text>
</comment>